<feature type="transmembrane region" description="Helical" evidence="6">
    <location>
        <begin position="318"/>
        <end position="343"/>
    </location>
</feature>
<evidence type="ECO:0000256" key="4">
    <source>
        <dbReference type="ARBA" id="ARBA00022989"/>
    </source>
</evidence>
<proteinExistence type="predicted"/>
<dbReference type="PANTHER" id="PTHR30572:SF18">
    <property type="entry name" value="ABC-TYPE MACROLIDE FAMILY EXPORT SYSTEM PERMEASE COMPONENT 2"/>
    <property type="match status" value="1"/>
</dbReference>
<organism evidence="9 10">
    <name type="scientific">Candidatus Cryptobacteroides merdipullorum</name>
    <dbReference type="NCBI Taxonomy" id="2840771"/>
    <lineage>
        <taxon>Bacteria</taxon>
        <taxon>Pseudomonadati</taxon>
        <taxon>Bacteroidota</taxon>
        <taxon>Bacteroidia</taxon>
        <taxon>Bacteroidales</taxon>
        <taxon>Candidatus Cryptobacteroides</taxon>
    </lineage>
</organism>
<dbReference type="GO" id="GO:0005886">
    <property type="term" value="C:plasma membrane"/>
    <property type="evidence" value="ECO:0007669"/>
    <property type="project" value="UniProtKB-SubCell"/>
</dbReference>
<dbReference type="InterPro" id="IPR050250">
    <property type="entry name" value="Macrolide_Exporter_MacB"/>
</dbReference>
<name>A0A9D1GM90_9BACT</name>
<evidence type="ECO:0000313" key="9">
    <source>
        <dbReference type="EMBL" id="HIT46755.1"/>
    </source>
</evidence>
<feature type="transmembrane region" description="Helical" evidence="6">
    <location>
        <begin position="741"/>
        <end position="761"/>
    </location>
</feature>
<comment type="subcellular location">
    <subcellularLocation>
        <location evidence="1">Cell membrane</location>
        <topology evidence="1">Multi-pass membrane protein</topology>
    </subcellularLocation>
</comment>
<evidence type="ECO:0000256" key="3">
    <source>
        <dbReference type="ARBA" id="ARBA00022692"/>
    </source>
</evidence>
<sequence length="778" mass="86976">MFRNLLHVIRNFKAAFILNLLGLAVAFTAFMMIMMQVRHEQTFDRCYDGADRIVRLDVRVDGDGQAIVNRPLARMFAQSSPEIEASCLMQAVSGTQFLQIERNGVWQGYSLDYWDVSPGITEVFGFDMIEGDRKALETPHSAIISESMARRLFGNESAVGKLIGRDNQMTVTGVYRDFPRNATIRNILYTSMNPKENYDNWGNWNYYCFLKLSESANPEDIIENFRESNPDMYTGNSLWAGNGLVELLLDPLPELHFKSAGAFDGTPKASRGTVNALIAVGFIILLIAGINFTNFSTALAPMRIKGINTRKVLGSSNLAIRCGIIAEVLLVSAVAFLLSVLMLRLAGMSPLSSLLDCDMSLRLNTGIILACAAAAVILGTLSALYPAFYMTSLPPALVLKGSFGLSASGRRLRTVLVEVQFTASFALVIAASFIWLQNRHMLKTPLGFDKDQLIVTDINENIRNSGDAFKEDIRKIAGVENVSFSSFTLAAGDFYMTWGREFRGEPISFACLPVDHDFLNTMGIPVIEGRNFLAEDETKENGTYIFNETARRQYDMHAGEDLDGDEIAGFIQDINFASMRQSITPMAFYMFGKEHWGNPFQAAYIRVSAGSDLRAVRKAAEDCLRSFDPEYPFNVRFYDSILEDTYQKEQRTGSLIALFSLVAIFISIVGVFSLVVFDCEYRRKEIAVRKVLGSTEAEVMGMFCRSYMVMLAVCFVIGAPLAWMAVDRWLESFAYRTPLHWWVFPTAFAAVAAVTLLTVIWQSWRTANENPVKNLRSE</sequence>
<feature type="transmembrane region" description="Helical" evidence="6">
    <location>
        <begin position="276"/>
        <end position="297"/>
    </location>
</feature>
<evidence type="ECO:0000256" key="2">
    <source>
        <dbReference type="ARBA" id="ARBA00022475"/>
    </source>
</evidence>
<reference evidence="9" key="2">
    <citation type="journal article" date="2021" name="PeerJ">
        <title>Extensive microbial diversity within the chicken gut microbiome revealed by metagenomics and culture.</title>
        <authorList>
            <person name="Gilroy R."/>
            <person name="Ravi A."/>
            <person name="Getino M."/>
            <person name="Pursley I."/>
            <person name="Horton D.L."/>
            <person name="Alikhan N.F."/>
            <person name="Baker D."/>
            <person name="Gharbi K."/>
            <person name="Hall N."/>
            <person name="Watson M."/>
            <person name="Adriaenssens E.M."/>
            <person name="Foster-Nyarko E."/>
            <person name="Jarju S."/>
            <person name="Secka A."/>
            <person name="Antonio M."/>
            <person name="Oren A."/>
            <person name="Chaudhuri R.R."/>
            <person name="La Ragione R."/>
            <person name="Hildebrand F."/>
            <person name="Pallen M.J."/>
        </authorList>
    </citation>
    <scope>NUCLEOTIDE SEQUENCE</scope>
    <source>
        <strain evidence="9">ChiHecec2B26-709</strain>
    </source>
</reference>
<keyword evidence="3 6" id="KW-0812">Transmembrane</keyword>
<dbReference type="PANTHER" id="PTHR30572">
    <property type="entry name" value="MEMBRANE COMPONENT OF TRANSPORTER-RELATED"/>
    <property type="match status" value="1"/>
</dbReference>
<reference evidence="9" key="1">
    <citation type="submission" date="2020-10" db="EMBL/GenBank/DDBJ databases">
        <authorList>
            <person name="Gilroy R."/>
        </authorList>
    </citation>
    <scope>NUCLEOTIDE SEQUENCE</scope>
    <source>
        <strain evidence="9">ChiHecec2B26-709</strain>
    </source>
</reference>
<feature type="transmembrane region" description="Helical" evidence="6">
    <location>
        <begin position="707"/>
        <end position="726"/>
    </location>
</feature>
<accession>A0A9D1GM90</accession>
<feature type="transmembrane region" description="Helical" evidence="6">
    <location>
        <begin position="415"/>
        <end position="436"/>
    </location>
</feature>
<feature type="domain" description="ABC3 transporter permease C-terminal" evidence="7">
    <location>
        <begin position="279"/>
        <end position="395"/>
    </location>
</feature>
<evidence type="ECO:0000259" key="8">
    <source>
        <dbReference type="Pfam" id="PF12704"/>
    </source>
</evidence>
<feature type="transmembrane region" description="Helical" evidence="6">
    <location>
        <begin position="12"/>
        <end position="35"/>
    </location>
</feature>
<keyword evidence="5 6" id="KW-0472">Membrane</keyword>
<gene>
    <name evidence="9" type="ORF">IAC35_02735</name>
</gene>
<keyword evidence="2" id="KW-1003">Cell membrane</keyword>
<feature type="transmembrane region" description="Helical" evidence="6">
    <location>
        <begin position="655"/>
        <end position="677"/>
    </location>
</feature>
<evidence type="ECO:0000259" key="7">
    <source>
        <dbReference type="Pfam" id="PF02687"/>
    </source>
</evidence>
<feature type="domain" description="ABC3 transporter permease C-terminal" evidence="7">
    <location>
        <begin position="658"/>
        <end position="771"/>
    </location>
</feature>
<keyword evidence="4 6" id="KW-1133">Transmembrane helix</keyword>
<dbReference type="Pfam" id="PF02687">
    <property type="entry name" value="FtsX"/>
    <property type="match status" value="2"/>
</dbReference>
<feature type="transmembrane region" description="Helical" evidence="6">
    <location>
        <begin position="363"/>
        <end position="385"/>
    </location>
</feature>
<protein>
    <submittedName>
        <fullName evidence="9">ABC transporter permease</fullName>
    </submittedName>
</protein>
<evidence type="ECO:0000256" key="5">
    <source>
        <dbReference type="ARBA" id="ARBA00023136"/>
    </source>
</evidence>
<dbReference type="InterPro" id="IPR025857">
    <property type="entry name" value="MacB_PCD"/>
</dbReference>
<comment type="caution">
    <text evidence="9">The sequence shown here is derived from an EMBL/GenBank/DDBJ whole genome shotgun (WGS) entry which is preliminary data.</text>
</comment>
<dbReference type="Proteomes" id="UP000886881">
    <property type="component" value="Unassembled WGS sequence"/>
</dbReference>
<dbReference type="EMBL" id="DVLC01000052">
    <property type="protein sequence ID" value="HIT46755.1"/>
    <property type="molecule type" value="Genomic_DNA"/>
</dbReference>
<dbReference type="AlphaFoldDB" id="A0A9D1GM90"/>
<dbReference type="Pfam" id="PF12704">
    <property type="entry name" value="MacB_PCD"/>
    <property type="match status" value="1"/>
</dbReference>
<evidence type="ECO:0000256" key="6">
    <source>
        <dbReference type="SAM" id="Phobius"/>
    </source>
</evidence>
<feature type="domain" description="MacB-like periplasmic core" evidence="8">
    <location>
        <begin position="17"/>
        <end position="226"/>
    </location>
</feature>
<evidence type="ECO:0000313" key="10">
    <source>
        <dbReference type="Proteomes" id="UP000886881"/>
    </source>
</evidence>
<dbReference type="InterPro" id="IPR003838">
    <property type="entry name" value="ABC3_permease_C"/>
</dbReference>
<dbReference type="GO" id="GO:0022857">
    <property type="term" value="F:transmembrane transporter activity"/>
    <property type="evidence" value="ECO:0007669"/>
    <property type="project" value="TreeGrafter"/>
</dbReference>
<evidence type="ECO:0000256" key="1">
    <source>
        <dbReference type="ARBA" id="ARBA00004651"/>
    </source>
</evidence>